<sequence length="481" mass="53731">MEANDKYDLIVAGAGMAGNLAAGIAAKKGLNVLLLDRNSQIEVGKKTNWGWTCGDAVAKSHLDFVTERTGLHFSEPELDYQVEGVYALSPDLESKYKFDGIGYTLDRPEFETKLLKFAVDNGAHYVPNFEVEGPLMENNFVVGIFGKDKDKQPKKFSSKLVIDGLGVSTVLRRRLPENPYVDRFVDIDDIESTGRYIYEFELDHEDPRYYDPKNALIHLNPLLAPGGYGWVFPKSGNKINIGIGVQKSSLDLRNQKLNKKDSLQTLIDEYVKWVPVFKDLKLFNKNNNGKGIWSVAVRRQMESLVFNGYMGVGDSMVMPNPLSAGGIGPALISGILAGENAVKSLEGGDVSLKGLWNYNTEYNQEYGKKTAGLEAFRIYLQSLNVDTLNYGIKTFLTSDEATDLTNGKVPELSMKSKFKFALKGASNIQAFSNLLYIVGKMKKLDSIYEEYPSSPENFEKWRESVKKEIEGVKEKFKPNPV</sequence>
<proteinExistence type="predicted"/>
<gene>
    <name evidence="9" type="ORF">Mia14_0843</name>
</gene>
<dbReference type="EMBL" id="CP019964">
    <property type="protein sequence ID" value="ASI14131.1"/>
    <property type="molecule type" value="Genomic_DNA"/>
</dbReference>
<organism evidence="9 10">
    <name type="scientific">Candidatus Mancarchaeum acidiphilum</name>
    <dbReference type="NCBI Taxonomy" id="1920749"/>
    <lineage>
        <taxon>Archaea</taxon>
        <taxon>Candidatus Micrarchaeota</taxon>
        <taxon>Candidatus Mancarchaeum</taxon>
    </lineage>
</organism>
<dbReference type="InterPro" id="IPR036188">
    <property type="entry name" value="FAD/NAD-bd_sf"/>
</dbReference>
<dbReference type="SUPFAM" id="SSF51905">
    <property type="entry name" value="FAD/NAD(P)-binding domain"/>
    <property type="match status" value="1"/>
</dbReference>
<evidence type="ECO:0000256" key="6">
    <source>
        <dbReference type="ARBA" id="ARBA00023209"/>
    </source>
</evidence>
<dbReference type="PANTHER" id="PTHR42685:SF18">
    <property type="entry name" value="DIGERANYLGERANYLGLYCEROPHOSPHOLIPID REDUCTASE"/>
    <property type="match status" value="1"/>
</dbReference>
<name>A0A218NNT6_9ARCH</name>
<evidence type="ECO:0000313" key="10">
    <source>
        <dbReference type="Proteomes" id="UP000197679"/>
    </source>
</evidence>
<keyword evidence="7" id="KW-1208">Phospholipid metabolism</keyword>
<accession>A0A218NNT6</accession>
<dbReference type="InterPro" id="IPR050407">
    <property type="entry name" value="Geranylgeranyl_reductase"/>
</dbReference>
<dbReference type="Proteomes" id="UP000197679">
    <property type="component" value="Chromosome"/>
</dbReference>
<evidence type="ECO:0000256" key="5">
    <source>
        <dbReference type="ARBA" id="ARBA00023098"/>
    </source>
</evidence>
<dbReference type="GeneID" id="33314391"/>
<evidence type="ECO:0000256" key="4">
    <source>
        <dbReference type="ARBA" id="ARBA00023002"/>
    </source>
</evidence>
<protein>
    <submittedName>
        <fullName evidence="9">Digeranylgeranylglycerophospholipid reductase</fullName>
    </submittedName>
</protein>
<keyword evidence="1" id="KW-0444">Lipid biosynthesis</keyword>
<dbReference type="PANTHER" id="PTHR42685">
    <property type="entry name" value="GERANYLGERANYL DIPHOSPHATE REDUCTASE"/>
    <property type="match status" value="1"/>
</dbReference>
<dbReference type="Pfam" id="PF22578">
    <property type="entry name" value="GGR_cat"/>
    <property type="match status" value="1"/>
</dbReference>
<dbReference type="Gene3D" id="3.50.50.60">
    <property type="entry name" value="FAD/NAD(P)-binding domain"/>
    <property type="match status" value="1"/>
</dbReference>
<keyword evidence="2" id="KW-0285">Flavoprotein</keyword>
<dbReference type="OrthoDB" id="6062at2157"/>
<reference evidence="9 10" key="1">
    <citation type="journal article" date="2017" name="Nat. Commun.">
        <title>'ARMAN' archaea depend on association with euryarchaeal host in culture and in situ.</title>
        <authorList>
            <person name="Golyshina O."/>
            <person name="Toshchakov S."/>
            <person name="Makarova K."/>
            <person name="Gavrilov S."/>
            <person name="Korzhenkov A."/>
            <person name="La Cono V."/>
            <person name="Arcadi E."/>
            <person name="Nechitaylo T."/>
            <person name="Ferrer M."/>
            <person name="Kublanov I."/>
            <person name="Wolf Y."/>
            <person name="Yakimov M."/>
            <person name="Golyshin P."/>
            <person name="Slesarev A."/>
            <person name="Kozyavkin S."/>
        </authorList>
    </citation>
    <scope>NUCLEOTIDE SEQUENCE [LARGE SCALE GENOMIC DNA]</scope>
    <source>
        <strain evidence="9 10">Mia14</strain>
    </source>
</reference>
<keyword evidence="6" id="KW-0594">Phospholipid biosynthesis</keyword>
<evidence type="ECO:0000259" key="8">
    <source>
        <dbReference type="Pfam" id="PF22578"/>
    </source>
</evidence>
<feature type="domain" description="Digeranylgeranylglycerophospholipid reductase catalytic" evidence="8">
    <location>
        <begin position="206"/>
        <end position="270"/>
    </location>
</feature>
<keyword evidence="4" id="KW-0560">Oxidoreductase</keyword>
<evidence type="ECO:0000256" key="1">
    <source>
        <dbReference type="ARBA" id="ARBA00022516"/>
    </source>
</evidence>
<evidence type="ECO:0000256" key="2">
    <source>
        <dbReference type="ARBA" id="ARBA00022630"/>
    </source>
</evidence>
<dbReference type="GO" id="GO:0016491">
    <property type="term" value="F:oxidoreductase activity"/>
    <property type="evidence" value="ECO:0007669"/>
    <property type="project" value="UniProtKB-KW"/>
</dbReference>
<keyword evidence="3" id="KW-0274">FAD</keyword>
<keyword evidence="5" id="KW-0443">Lipid metabolism</keyword>
<dbReference type="KEGG" id="marh:Mia14_0843"/>
<evidence type="ECO:0000256" key="3">
    <source>
        <dbReference type="ARBA" id="ARBA00022827"/>
    </source>
</evidence>
<evidence type="ECO:0000256" key="7">
    <source>
        <dbReference type="ARBA" id="ARBA00023264"/>
    </source>
</evidence>
<evidence type="ECO:0000313" key="9">
    <source>
        <dbReference type="EMBL" id="ASI14131.1"/>
    </source>
</evidence>
<dbReference type="InterPro" id="IPR054715">
    <property type="entry name" value="GGR_cat"/>
</dbReference>
<dbReference type="RefSeq" id="WP_088820413.1">
    <property type="nucleotide sequence ID" value="NZ_CP019964.1"/>
</dbReference>
<keyword evidence="10" id="KW-1185">Reference proteome</keyword>
<dbReference type="AlphaFoldDB" id="A0A218NNT6"/>
<dbReference type="GO" id="GO:0008654">
    <property type="term" value="P:phospholipid biosynthetic process"/>
    <property type="evidence" value="ECO:0007669"/>
    <property type="project" value="UniProtKB-KW"/>
</dbReference>